<protein>
    <submittedName>
        <fullName evidence="8">SusD-like starch-binding protein associating with outer membrane</fullName>
    </submittedName>
</protein>
<keyword evidence="4" id="KW-0472">Membrane</keyword>
<evidence type="ECO:0000259" key="7">
    <source>
        <dbReference type="Pfam" id="PF14322"/>
    </source>
</evidence>
<dbReference type="RefSeq" id="WP_130539627.1">
    <property type="nucleotide sequence ID" value="NZ_CP042431.1"/>
</dbReference>
<dbReference type="OrthoDB" id="625727at2"/>
<reference evidence="8 9" key="1">
    <citation type="submission" date="2019-02" db="EMBL/GenBank/DDBJ databases">
        <title>Genomic Encyclopedia of Type Strains, Phase IV (KMG-IV): sequencing the most valuable type-strain genomes for metagenomic binning, comparative biology and taxonomic classification.</title>
        <authorList>
            <person name="Goeker M."/>
        </authorList>
    </citation>
    <scope>NUCLEOTIDE SEQUENCE [LARGE SCALE GENOMIC DNA]</scope>
    <source>
        <strain evidence="8 9">DSM 18116</strain>
    </source>
</reference>
<evidence type="ECO:0000256" key="4">
    <source>
        <dbReference type="ARBA" id="ARBA00023136"/>
    </source>
</evidence>
<feature type="domain" description="SusD-like N-terminal" evidence="7">
    <location>
        <begin position="110"/>
        <end position="237"/>
    </location>
</feature>
<dbReference type="Pfam" id="PF14322">
    <property type="entry name" value="SusD-like_3"/>
    <property type="match status" value="1"/>
</dbReference>
<evidence type="ECO:0000256" key="1">
    <source>
        <dbReference type="ARBA" id="ARBA00004442"/>
    </source>
</evidence>
<proteinExistence type="inferred from homology"/>
<sequence>MKKYKLFSLVIWVCSSVVLFSGCKKYLDIAPPITTITTSEIFENDDQAEWAIAGMYSKMVNGTDGRPNNAANNSFAAGASTIAAGFSADDIVRSFGNDDLFRNRLLMAGNTFTQNIWLSAYKLIYDANGVIEGIQASSSEEFSKTARDQFTGEALALRAFAYFYLVNFFGDVPLPLSTDFNKTASLSRAPVTKVYDQIKTDLVKARSLLTDNFKIGKEEKIRVTKWFAEALLARVYLYTGEYQQAITSASAVIAMSDLFSIEPDLNKVFQKNSTEAILQLKQTNENSSLKNATPEGFLLYHFPNGSGTPPSFYLSEPLLNAFEANDKRKTSWTKQDGAYVSVEKYKTGQWNGVFNAVQTEYYTVMRLAELYLIRAEAQLLFSDANKDLAIADLNELRQRADVDNLPLTLSAGEVKEAIAHERQVELFAEWGHRWFDLKRTGKAAAVLSQISYKTPWYGNYQLLYPIPLNEIKYNNNLVQNPEYTQ</sequence>
<evidence type="ECO:0000313" key="9">
    <source>
        <dbReference type="Proteomes" id="UP000293874"/>
    </source>
</evidence>
<dbReference type="SUPFAM" id="SSF48452">
    <property type="entry name" value="TPR-like"/>
    <property type="match status" value="1"/>
</dbReference>
<dbReference type="InterPro" id="IPR012944">
    <property type="entry name" value="SusD_RagB_dom"/>
</dbReference>
<dbReference type="Pfam" id="PF07980">
    <property type="entry name" value="SusD_RagB"/>
    <property type="match status" value="1"/>
</dbReference>
<comment type="caution">
    <text evidence="8">The sequence shown here is derived from an EMBL/GenBank/DDBJ whole genome shotgun (WGS) entry which is preliminary data.</text>
</comment>
<dbReference type="AlphaFoldDB" id="A0A4Q7N0W4"/>
<dbReference type="InterPro" id="IPR033985">
    <property type="entry name" value="SusD-like_N"/>
</dbReference>
<keyword evidence="3" id="KW-0732">Signal</keyword>
<comment type="similarity">
    <text evidence="2">Belongs to the SusD family.</text>
</comment>
<keyword evidence="9" id="KW-1185">Reference proteome</keyword>
<evidence type="ECO:0000259" key="6">
    <source>
        <dbReference type="Pfam" id="PF07980"/>
    </source>
</evidence>
<dbReference type="GO" id="GO:0009279">
    <property type="term" value="C:cell outer membrane"/>
    <property type="evidence" value="ECO:0007669"/>
    <property type="project" value="UniProtKB-SubCell"/>
</dbReference>
<comment type="subcellular location">
    <subcellularLocation>
        <location evidence="1">Cell outer membrane</location>
    </subcellularLocation>
</comment>
<name>A0A4Q7N0W4_9BACT</name>
<evidence type="ECO:0000256" key="5">
    <source>
        <dbReference type="ARBA" id="ARBA00023237"/>
    </source>
</evidence>
<evidence type="ECO:0000256" key="3">
    <source>
        <dbReference type="ARBA" id="ARBA00022729"/>
    </source>
</evidence>
<evidence type="ECO:0000256" key="2">
    <source>
        <dbReference type="ARBA" id="ARBA00006275"/>
    </source>
</evidence>
<gene>
    <name evidence="8" type="ORF">EV199_1103</name>
</gene>
<dbReference type="InterPro" id="IPR011990">
    <property type="entry name" value="TPR-like_helical_dom_sf"/>
</dbReference>
<keyword evidence="5" id="KW-0998">Cell outer membrane</keyword>
<dbReference type="PROSITE" id="PS51257">
    <property type="entry name" value="PROKAR_LIPOPROTEIN"/>
    <property type="match status" value="1"/>
</dbReference>
<feature type="domain" description="RagB/SusD" evidence="6">
    <location>
        <begin position="328"/>
        <end position="483"/>
    </location>
</feature>
<dbReference type="Gene3D" id="1.25.40.390">
    <property type="match status" value="1"/>
</dbReference>
<evidence type="ECO:0000313" key="8">
    <source>
        <dbReference type="EMBL" id="RZS75240.1"/>
    </source>
</evidence>
<dbReference type="Proteomes" id="UP000293874">
    <property type="component" value="Unassembled WGS sequence"/>
</dbReference>
<organism evidence="8 9">
    <name type="scientific">Pseudobacter ginsenosidimutans</name>
    <dbReference type="NCBI Taxonomy" id="661488"/>
    <lineage>
        <taxon>Bacteria</taxon>
        <taxon>Pseudomonadati</taxon>
        <taxon>Bacteroidota</taxon>
        <taxon>Chitinophagia</taxon>
        <taxon>Chitinophagales</taxon>
        <taxon>Chitinophagaceae</taxon>
        <taxon>Pseudobacter</taxon>
    </lineage>
</organism>
<accession>A0A4Q7N0W4</accession>
<dbReference type="EMBL" id="SGXA01000001">
    <property type="protein sequence ID" value="RZS75240.1"/>
    <property type="molecule type" value="Genomic_DNA"/>
</dbReference>
<dbReference type="CDD" id="cd08977">
    <property type="entry name" value="SusD"/>
    <property type="match status" value="1"/>
</dbReference>